<dbReference type="WBParaSite" id="TCONS_00001376.p1">
    <property type="protein sequence ID" value="TCONS_00001376.p1"/>
    <property type="gene ID" value="XLOC_001267"/>
</dbReference>
<dbReference type="PANTHER" id="PTHR13617">
    <property type="entry name" value="PROTEIN ABHD18"/>
    <property type="match status" value="1"/>
</dbReference>
<dbReference type="AlphaFoldDB" id="A0A0K0ELK2"/>
<sequence length="329" mass="37753">MSKGLCTDLINQDIPKMIITKESTTNNVIEIDGEFESPLAKHMPEILPKEAHKSYWKGFFPKNSRKVVIHLASTGDHSYFRRKVGFVNDLLDKNIASILVENPFYGRRKPKNQFRSSLLNVTDLFVLGAALMTECNYLLMYAKKECSFDVQGISGVSMGGFTASLAASNIRYPISLVPCLSWTCASKSYTQGVISEAIKWDVLKKELESKQFRKGIELIPNQNWFEELEEKLKKNPNLDRTREFMNIFMREFTYLGNYPPIVEPKFCSVIVPQLDSYVLRENLPTFEEIWPGSKVIILPECGHVEAYLANHNVFRKYIEENLNNLEKSL</sequence>
<evidence type="ECO:0000313" key="3">
    <source>
        <dbReference type="WBParaSite" id="TCONS_00001376.p1"/>
    </source>
</evidence>
<dbReference type="WBParaSite" id="SSTP_0001034600.1">
    <property type="protein sequence ID" value="SSTP_0001034600.1"/>
    <property type="gene ID" value="SSTP_0001034600"/>
</dbReference>
<dbReference type="PANTHER" id="PTHR13617:SF14">
    <property type="entry name" value="PROTEIN ABHD18"/>
    <property type="match status" value="1"/>
</dbReference>
<dbReference type="Proteomes" id="UP000035681">
    <property type="component" value="Unplaced"/>
</dbReference>
<protein>
    <submittedName>
        <fullName evidence="2 3">AB hydrolase-1 domain-containing protein</fullName>
    </submittedName>
</protein>
<dbReference type="Pfam" id="PF09752">
    <property type="entry name" value="ABHD18"/>
    <property type="match status" value="1"/>
</dbReference>
<organism evidence="2">
    <name type="scientific">Strongyloides stercoralis</name>
    <name type="common">Threadworm</name>
    <dbReference type="NCBI Taxonomy" id="6248"/>
    <lineage>
        <taxon>Eukaryota</taxon>
        <taxon>Metazoa</taxon>
        <taxon>Ecdysozoa</taxon>
        <taxon>Nematoda</taxon>
        <taxon>Chromadorea</taxon>
        <taxon>Rhabditida</taxon>
        <taxon>Tylenchina</taxon>
        <taxon>Panagrolaimomorpha</taxon>
        <taxon>Strongyloidoidea</taxon>
        <taxon>Strongyloididae</taxon>
        <taxon>Strongyloides</taxon>
    </lineage>
</organism>
<proteinExistence type="predicted"/>
<dbReference type="InterPro" id="IPR019149">
    <property type="entry name" value="ABHD18"/>
</dbReference>
<accession>A0A0K0ELK2</accession>
<dbReference type="SUPFAM" id="SSF53474">
    <property type="entry name" value="alpha/beta-Hydrolases"/>
    <property type="match status" value="1"/>
</dbReference>
<evidence type="ECO:0000313" key="2">
    <source>
        <dbReference type="WBParaSite" id="SSTP_0001034600.1"/>
    </source>
</evidence>
<evidence type="ECO:0000313" key="1">
    <source>
        <dbReference type="Proteomes" id="UP000035681"/>
    </source>
</evidence>
<dbReference type="Gene3D" id="3.40.50.1820">
    <property type="entry name" value="alpha/beta hydrolase"/>
    <property type="match status" value="1"/>
</dbReference>
<reference evidence="2" key="1">
    <citation type="submission" date="2015-08" db="UniProtKB">
        <authorList>
            <consortium name="WormBaseParasite"/>
        </authorList>
    </citation>
    <scope>IDENTIFICATION</scope>
</reference>
<keyword evidence="1" id="KW-1185">Reference proteome</keyword>
<name>A0A0K0ELK2_STRER</name>
<dbReference type="InterPro" id="IPR029058">
    <property type="entry name" value="AB_hydrolase_fold"/>
</dbReference>